<organism evidence="2 3">
    <name type="scientific">Dyadobacter soli</name>
    <dbReference type="NCBI Taxonomy" id="659014"/>
    <lineage>
        <taxon>Bacteria</taxon>
        <taxon>Pseudomonadati</taxon>
        <taxon>Bacteroidota</taxon>
        <taxon>Cytophagia</taxon>
        <taxon>Cytophagales</taxon>
        <taxon>Spirosomataceae</taxon>
        <taxon>Dyadobacter</taxon>
    </lineage>
</organism>
<dbReference type="RefSeq" id="WP_090155531.1">
    <property type="nucleotide sequence ID" value="NZ_FNAN01000016.1"/>
</dbReference>
<reference evidence="3" key="1">
    <citation type="submission" date="2016-10" db="EMBL/GenBank/DDBJ databases">
        <authorList>
            <person name="Varghese N."/>
            <person name="Submissions S."/>
        </authorList>
    </citation>
    <scope>NUCLEOTIDE SEQUENCE [LARGE SCALE GENOMIC DNA]</scope>
    <source>
        <strain evidence="3">DSM 25329</strain>
    </source>
</reference>
<dbReference type="AlphaFoldDB" id="A0A1G7S806"/>
<name>A0A1G7S806_9BACT</name>
<dbReference type="Pfam" id="PF13372">
    <property type="entry name" value="Alginate_exp"/>
    <property type="match status" value="1"/>
</dbReference>
<feature type="domain" description="Alginate export" evidence="1">
    <location>
        <begin position="69"/>
        <end position="450"/>
    </location>
</feature>
<gene>
    <name evidence="2" type="ORF">SAMN04487996_11630</name>
</gene>
<protein>
    <submittedName>
        <fullName evidence="2">Alginate export</fullName>
    </submittedName>
</protein>
<dbReference type="InterPro" id="IPR025388">
    <property type="entry name" value="Alginate_export_dom"/>
</dbReference>
<dbReference type="InterPro" id="IPR053728">
    <property type="entry name" value="Alginate_Permeability_Chnl"/>
</dbReference>
<accession>A0A1G7S806</accession>
<evidence type="ECO:0000313" key="2">
    <source>
        <dbReference type="EMBL" id="SDG19111.1"/>
    </source>
</evidence>
<dbReference type="OrthoDB" id="311329at2"/>
<dbReference type="STRING" id="659014.SAMN04487996_11630"/>
<evidence type="ECO:0000313" key="3">
    <source>
        <dbReference type="Proteomes" id="UP000198748"/>
    </source>
</evidence>
<dbReference type="Proteomes" id="UP000198748">
    <property type="component" value="Unassembled WGS sequence"/>
</dbReference>
<evidence type="ECO:0000259" key="1">
    <source>
        <dbReference type="Pfam" id="PF13372"/>
    </source>
</evidence>
<sequence>MAAIRLNKWPRKAWLLVTVLILGPGFCSGQETGFKTLRYEEDYSSPGADSAVGLYHRIKHWPLGRTRSYLSVGGEVRYQYFWYKNPGWGAEPNDPDGFVLSRFLTHADLHVGGRVRLFMQLQSSMAAGMSGAASPVDENPLDIHQLMTDIDLSAKKDKKLLLRIGRQELSYGSQRLISVREGPNSRQAFDAARLVFTREYIRADAFYSTYVNARKHIFDERFWDGSSRLWGSYMVIPPISKFPGLDLYYLGVRKHGTFTDVSGREQRHSVGTRIWKNKNRVSADLEAVYQFGRIAETHIRAWTVSMNASYRLNTNRLTPVLGIKSELVSGDRQYGDGTLNTFNPLYPRGAYFGLASLIGPYNLADFHPYFQLGLARRITWSVDYDVFWRMSRNDGLYAVNGALIHNGLGINSKSIGRQLGTDIGIGPNRFLDLKLEFTWFDTGSFLQQAGLGKPIYMAGFTAAIKY</sequence>
<dbReference type="Gene3D" id="2.40.160.100">
    <property type="match status" value="1"/>
</dbReference>
<dbReference type="EMBL" id="FNAN01000016">
    <property type="protein sequence ID" value="SDG19111.1"/>
    <property type="molecule type" value="Genomic_DNA"/>
</dbReference>
<proteinExistence type="predicted"/>
<keyword evidence="3" id="KW-1185">Reference proteome</keyword>